<feature type="region of interest" description="Disordered" evidence="1">
    <location>
        <begin position="157"/>
        <end position="204"/>
    </location>
</feature>
<protein>
    <submittedName>
        <fullName evidence="2">Uncharacterized protein</fullName>
    </submittedName>
</protein>
<proteinExistence type="predicted"/>
<dbReference type="AlphaFoldDB" id="A0AA40D418"/>
<gene>
    <name evidence="2" type="ORF">DIS24_g2336</name>
</gene>
<comment type="caution">
    <text evidence="2">The sequence shown here is derived from an EMBL/GenBank/DDBJ whole genome shotgun (WGS) entry which is preliminary data.</text>
</comment>
<accession>A0AA40D418</accession>
<dbReference type="EMBL" id="JAUJDW010000007">
    <property type="protein sequence ID" value="KAK0661851.1"/>
    <property type="molecule type" value="Genomic_DNA"/>
</dbReference>
<sequence>MTEAQYLKKACSLLYKSNSNEVKDTVILTDEFLEAFQFFRDEWMWHPRKTTEGRGPELSTTASLVSSEYRNGFNSKYTSLRGYDIETSGWKDSDFYIFTILRVLQSFQISGKPLHAGRSTAYNIEQAAKGVHLALSAVISWYNPSRQSAMAQLIEARLPPSRHTAQSSKLKSKSKSTTVTHPNPQQTKVEISQRGSGLKGRRRMLGSTRMKRFKPPSVHHRYHGARRHLTDQLPSVPGQGLSYSRRSIPTEKAGFYSLLQDFDDSDTVGEAAQLEENNRYGTLRRLWVEYRDHWGVHDAPELPEFPTKFTLQMKF</sequence>
<organism evidence="2 3">
    <name type="scientific">Lasiodiplodia hormozganensis</name>
    <dbReference type="NCBI Taxonomy" id="869390"/>
    <lineage>
        <taxon>Eukaryota</taxon>
        <taxon>Fungi</taxon>
        <taxon>Dikarya</taxon>
        <taxon>Ascomycota</taxon>
        <taxon>Pezizomycotina</taxon>
        <taxon>Dothideomycetes</taxon>
        <taxon>Dothideomycetes incertae sedis</taxon>
        <taxon>Botryosphaeriales</taxon>
        <taxon>Botryosphaeriaceae</taxon>
        <taxon>Lasiodiplodia</taxon>
    </lineage>
</organism>
<name>A0AA40D418_9PEZI</name>
<reference evidence="2" key="1">
    <citation type="submission" date="2023-06" db="EMBL/GenBank/DDBJ databases">
        <title>Multi-omics analyses reveal the molecular pathogenesis toolkit of Lasiodiplodia hormozganensis, a cross-kingdom pathogen.</title>
        <authorList>
            <person name="Felix C."/>
            <person name="Meneses R."/>
            <person name="Goncalves M.F.M."/>
            <person name="Tilleman L."/>
            <person name="Duarte A.S."/>
            <person name="Jorrin-Novo J.V."/>
            <person name="Van De Peer Y."/>
            <person name="Deforce D."/>
            <person name="Van Nieuwerburgh F."/>
            <person name="Esteves A.C."/>
            <person name="Alves A."/>
        </authorList>
    </citation>
    <scope>NUCLEOTIDE SEQUENCE</scope>
    <source>
        <strain evidence="2">CBS 339.90</strain>
    </source>
</reference>
<evidence type="ECO:0000256" key="1">
    <source>
        <dbReference type="SAM" id="MobiDB-lite"/>
    </source>
</evidence>
<keyword evidence="3" id="KW-1185">Reference proteome</keyword>
<evidence type="ECO:0000313" key="3">
    <source>
        <dbReference type="Proteomes" id="UP001175001"/>
    </source>
</evidence>
<dbReference type="Proteomes" id="UP001175001">
    <property type="component" value="Unassembled WGS sequence"/>
</dbReference>
<evidence type="ECO:0000313" key="2">
    <source>
        <dbReference type="EMBL" id="KAK0661851.1"/>
    </source>
</evidence>
<feature type="compositionally biased region" description="Polar residues" evidence="1">
    <location>
        <begin position="177"/>
        <end position="195"/>
    </location>
</feature>